<gene>
    <name evidence="2" type="ORF">CBR_g49609</name>
</gene>
<proteinExistence type="predicted"/>
<dbReference type="Proteomes" id="UP000265515">
    <property type="component" value="Unassembled WGS sequence"/>
</dbReference>
<evidence type="ECO:0000313" key="2">
    <source>
        <dbReference type="EMBL" id="GBG89757.1"/>
    </source>
</evidence>
<accession>A0A388M597</accession>
<evidence type="ECO:0000313" key="3">
    <source>
        <dbReference type="Proteomes" id="UP000265515"/>
    </source>
</evidence>
<reference evidence="2 3" key="1">
    <citation type="journal article" date="2018" name="Cell">
        <title>The Chara Genome: Secondary Complexity and Implications for Plant Terrestrialization.</title>
        <authorList>
            <person name="Nishiyama T."/>
            <person name="Sakayama H."/>
            <person name="Vries J.D."/>
            <person name="Buschmann H."/>
            <person name="Saint-Marcoux D."/>
            <person name="Ullrich K.K."/>
            <person name="Haas F.B."/>
            <person name="Vanderstraeten L."/>
            <person name="Becker D."/>
            <person name="Lang D."/>
            <person name="Vosolsobe S."/>
            <person name="Rombauts S."/>
            <person name="Wilhelmsson P.K.I."/>
            <person name="Janitza P."/>
            <person name="Kern R."/>
            <person name="Heyl A."/>
            <person name="Rumpler F."/>
            <person name="Villalobos L.I.A.C."/>
            <person name="Clay J.M."/>
            <person name="Skokan R."/>
            <person name="Toyoda A."/>
            <person name="Suzuki Y."/>
            <person name="Kagoshima H."/>
            <person name="Schijlen E."/>
            <person name="Tajeshwar N."/>
            <person name="Catarino B."/>
            <person name="Hetherington A.J."/>
            <person name="Saltykova A."/>
            <person name="Bonnot C."/>
            <person name="Breuninger H."/>
            <person name="Symeonidi A."/>
            <person name="Radhakrishnan G.V."/>
            <person name="Van Nieuwerburgh F."/>
            <person name="Deforce D."/>
            <person name="Chang C."/>
            <person name="Karol K.G."/>
            <person name="Hedrich R."/>
            <person name="Ulvskov P."/>
            <person name="Glockner G."/>
            <person name="Delwiche C.F."/>
            <person name="Petrasek J."/>
            <person name="Van de Peer Y."/>
            <person name="Friml J."/>
            <person name="Beilby M."/>
            <person name="Dolan L."/>
            <person name="Kohara Y."/>
            <person name="Sugano S."/>
            <person name="Fujiyama A."/>
            <person name="Delaux P.-M."/>
            <person name="Quint M."/>
            <person name="TheiBen G."/>
            <person name="Hagemann M."/>
            <person name="Harholt J."/>
            <person name="Dunand C."/>
            <person name="Zachgo S."/>
            <person name="Langdale J."/>
            <person name="Maumus F."/>
            <person name="Straeten D.V.D."/>
            <person name="Gould S.B."/>
            <person name="Rensing S.A."/>
        </authorList>
    </citation>
    <scope>NUCLEOTIDE SEQUENCE [LARGE SCALE GENOMIC DNA]</scope>
    <source>
        <strain evidence="2 3">S276</strain>
    </source>
</reference>
<comment type="caution">
    <text evidence="2">The sequence shown here is derived from an EMBL/GenBank/DDBJ whole genome shotgun (WGS) entry which is preliminary data.</text>
</comment>
<protein>
    <submittedName>
        <fullName evidence="2">Uncharacterized protein</fullName>
    </submittedName>
</protein>
<keyword evidence="3" id="KW-1185">Reference proteome</keyword>
<sequence length="281" mass="32682">MEPEPAMQGERDGRAQVPGDYRLEEERAREMIRVCYEEGILPTDIDPGEIEVTGREVKFILNTTLDEINIKWLKERTVTVIFRDDAHFLPKKVKEDVVRAYEDVWMWDETFGQEFKRERIKAESPNVVSYVPRAQAISGWMLNKKTDYIDLAGTTYRTEFKPWLTRAEIEDWRQLIDQGTFWVVAVGVPLDGMPFLHVHVEKAIGKVLMQHKPEADESDPKLVNLRFDIEPASRENMKDKIFVQTCQGDVLEVKLANADSAWCKRCLTFFHTELTCGRTDR</sequence>
<dbReference type="AlphaFoldDB" id="A0A388M597"/>
<organism evidence="2 3">
    <name type="scientific">Chara braunii</name>
    <name type="common">Braun's stonewort</name>
    <dbReference type="NCBI Taxonomy" id="69332"/>
    <lineage>
        <taxon>Eukaryota</taxon>
        <taxon>Viridiplantae</taxon>
        <taxon>Streptophyta</taxon>
        <taxon>Charophyceae</taxon>
        <taxon>Charales</taxon>
        <taxon>Characeae</taxon>
        <taxon>Chara</taxon>
    </lineage>
</organism>
<name>A0A388M597_CHABU</name>
<dbReference type="EMBL" id="BFEA01000760">
    <property type="protein sequence ID" value="GBG89757.1"/>
    <property type="molecule type" value="Genomic_DNA"/>
</dbReference>
<feature type="region of interest" description="Disordered" evidence="1">
    <location>
        <begin position="1"/>
        <end position="20"/>
    </location>
</feature>
<dbReference type="Gramene" id="GBG89757">
    <property type="protein sequence ID" value="GBG89757"/>
    <property type="gene ID" value="CBR_g49609"/>
</dbReference>
<evidence type="ECO:0000256" key="1">
    <source>
        <dbReference type="SAM" id="MobiDB-lite"/>
    </source>
</evidence>